<protein>
    <recommendedName>
        <fullName evidence="3">DUF4860 domain-containing protein</fullName>
    </recommendedName>
</protein>
<organism evidence="1 2">
    <name type="scientific">Acetobacterium wieringae</name>
    <dbReference type="NCBI Taxonomy" id="52694"/>
    <lineage>
        <taxon>Bacteria</taxon>
        <taxon>Bacillati</taxon>
        <taxon>Bacillota</taxon>
        <taxon>Clostridia</taxon>
        <taxon>Eubacteriales</taxon>
        <taxon>Eubacteriaceae</taxon>
        <taxon>Acetobacterium</taxon>
    </lineage>
</organism>
<comment type="caution">
    <text evidence="1">The sequence shown here is derived from an EMBL/GenBank/DDBJ whole genome shotgun (WGS) entry which is preliminary data.</text>
</comment>
<reference evidence="1 2" key="1">
    <citation type="submission" date="2015-09" db="EMBL/GenBank/DDBJ databases">
        <title>Genome sequence of Acetobacterium wieringae DSM 1911.</title>
        <authorList>
            <person name="Poehlein A."/>
            <person name="Bengelsdorf F.R."/>
            <person name="Schiel-Bengelsdorf B."/>
            <person name="Duerre P."/>
            <person name="Daniel R."/>
        </authorList>
    </citation>
    <scope>NUCLEOTIDE SEQUENCE [LARGE SCALE GENOMIC DNA]</scope>
    <source>
        <strain evidence="1 2">DSM 1911</strain>
    </source>
</reference>
<name>A0A1F2PG15_9FIRM</name>
<accession>A0A1F2PG15</accession>
<dbReference type="AlphaFoldDB" id="A0A1F2PG15"/>
<dbReference type="Proteomes" id="UP000176244">
    <property type="component" value="Unassembled WGS sequence"/>
</dbReference>
<evidence type="ECO:0000313" key="1">
    <source>
        <dbReference type="EMBL" id="OFV69884.1"/>
    </source>
</evidence>
<dbReference type="EMBL" id="LKEU01000035">
    <property type="protein sequence ID" value="OFV69884.1"/>
    <property type="molecule type" value="Genomic_DNA"/>
</dbReference>
<evidence type="ECO:0008006" key="3">
    <source>
        <dbReference type="Google" id="ProtNLM"/>
    </source>
</evidence>
<dbReference type="OrthoDB" id="1778785at2"/>
<dbReference type="STRING" id="52694.ACWI_25260"/>
<evidence type="ECO:0000313" key="2">
    <source>
        <dbReference type="Proteomes" id="UP000176244"/>
    </source>
</evidence>
<dbReference type="RefSeq" id="WP_070371800.1">
    <property type="nucleotide sequence ID" value="NZ_JAYFRG010000041.1"/>
</dbReference>
<proteinExistence type="predicted"/>
<sequence>MIITNKNGFVLPLVLVVVALMAAGAGYALTRGMAELQANVHNQDYQLSILTGKNALAILQAELERDVNYSGTNGKQTDENGGFYEIRVFKTADHLRYVEVKSEYRDYQKNFSGAIELQPDLTARPGGQIIKFNWKMLGGV</sequence>
<gene>
    <name evidence="1" type="ORF">ACWI_25260</name>
</gene>